<dbReference type="CDD" id="cd01745">
    <property type="entry name" value="GATase1_2"/>
    <property type="match status" value="1"/>
</dbReference>
<keyword evidence="6" id="KW-1185">Reference proteome</keyword>
<dbReference type="EMBL" id="QVQY01000043">
    <property type="protein sequence ID" value="RFU50130.1"/>
    <property type="molecule type" value="Genomic_DNA"/>
</dbReference>
<dbReference type="Gene3D" id="3.40.50.880">
    <property type="match status" value="1"/>
</dbReference>
<dbReference type="PROSITE" id="PS51273">
    <property type="entry name" value="GATASE_TYPE_1"/>
    <property type="match status" value="1"/>
</dbReference>
<dbReference type="AlphaFoldDB" id="A0A372KJ10"/>
<dbReference type="SUPFAM" id="SSF52317">
    <property type="entry name" value="Class I glutamine amidotransferase-like"/>
    <property type="match status" value="1"/>
</dbReference>
<dbReference type="EMBL" id="CP031733">
    <property type="protein sequence ID" value="AXQ79338.1"/>
    <property type="molecule type" value="Genomic_DNA"/>
</dbReference>
<sequence>MPKVLIGISANEKPVVPDLPIIHLSSSRNFADGVKKADGLPVYLPVSTEDEAKDYMTAIDALLLTGGQDVHPSFYGQERQTEKNDYDINRDRFELALIKEALAQRKPILAVCRGMQLLNVALGGTLNQEISSHALGSPLQLAHQIEAVEGSDLSRLFTSGASVNSVHHQSLDKLGQNLVVTARDPRDGTIEAVELPNYPLLAVQWHPEFLIDQSVSDQSLFDDLVEKAKAAKQV</sequence>
<evidence type="ECO:0000313" key="4">
    <source>
        <dbReference type="Proteomes" id="UP000246115"/>
    </source>
</evidence>
<dbReference type="PANTHER" id="PTHR43235">
    <property type="entry name" value="GLUTAMINE AMIDOTRANSFERASE PB2B2.05-RELATED"/>
    <property type="match status" value="1"/>
</dbReference>
<dbReference type="GO" id="GO:0005829">
    <property type="term" value="C:cytosol"/>
    <property type="evidence" value="ECO:0007669"/>
    <property type="project" value="TreeGrafter"/>
</dbReference>
<dbReference type="PANTHER" id="PTHR43235:SF1">
    <property type="entry name" value="GLUTAMINE AMIDOTRANSFERASE PB2B2.05-RELATED"/>
    <property type="match status" value="1"/>
</dbReference>
<dbReference type="RefSeq" id="WP_116879054.1">
    <property type="nucleotide sequence ID" value="NZ_CP031733.1"/>
</dbReference>
<gene>
    <name evidence="1" type="ORF">DDV21_009735</name>
    <name evidence="2" type="ORF">DDV22_10275</name>
    <name evidence="3" type="ORF">DDV23_10500</name>
</gene>
<organism evidence="3 5">
    <name type="scientific">Streptococcus chenjunshii</name>
    <dbReference type="NCBI Taxonomy" id="2173853"/>
    <lineage>
        <taxon>Bacteria</taxon>
        <taxon>Bacillati</taxon>
        <taxon>Bacillota</taxon>
        <taxon>Bacilli</taxon>
        <taxon>Lactobacillales</taxon>
        <taxon>Streptococcaceae</taxon>
        <taxon>Streptococcus</taxon>
    </lineage>
</organism>
<dbReference type="InterPro" id="IPR011697">
    <property type="entry name" value="Peptidase_C26"/>
</dbReference>
<dbReference type="EMBL" id="QVQZ01000044">
    <property type="protein sequence ID" value="RFU52282.1"/>
    <property type="molecule type" value="Genomic_DNA"/>
</dbReference>
<reference evidence="1" key="4">
    <citation type="journal article" date="2019" name="Int. J. Syst. Evol. Microbiol.">
        <title>Streptococcus chenjunshii sp. nov. isolated from feces of Tibetan antelopes.</title>
        <authorList>
            <person name="Tian Z."/>
            <person name="Lu S."/>
            <person name="Jin D."/>
            <person name="Yang J."/>
            <person name="Pu J."/>
            <person name="Lai X.H."/>
            <person name="Bai X.N."/>
            <person name="Wu X.M."/>
            <person name="Li J."/>
            <person name="Wang S."/>
            <person name="Xu J."/>
        </authorList>
    </citation>
    <scope>NUCLEOTIDE SEQUENCE</scope>
    <source>
        <strain evidence="1">Z15</strain>
    </source>
</reference>
<dbReference type="Pfam" id="PF07722">
    <property type="entry name" value="Peptidase_C26"/>
    <property type="match status" value="1"/>
</dbReference>
<dbReference type="Proteomes" id="UP000264056">
    <property type="component" value="Unassembled WGS sequence"/>
</dbReference>
<reference evidence="4" key="3">
    <citation type="submission" date="2018-08" db="EMBL/GenBank/DDBJ databases">
        <title>Streptococcus chenjunshii sp. nov., isolated from stools sample of the Tibetan antelope in the Qinghai-Tibet plateau, China.</title>
        <authorList>
            <person name="Tian Z."/>
        </authorList>
    </citation>
    <scope>NUCLEOTIDE SEQUENCE [LARGE SCALE GENOMIC DNA]</scope>
    <source>
        <strain evidence="4">Z15</strain>
    </source>
</reference>
<evidence type="ECO:0000313" key="2">
    <source>
        <dbReference type="EMBL" id="RFU50130.1"/>
    </source>
</evidence>
<reference evidence="2 6" key="1">
    <citation type="submission" date="2018-08" db="EMBL/GenBank/DDBJ databases">
        <title>Draft genome of Streptococcus sp .nov. Z2.</title>
        <authorList>
            <person name="Tian Z."/>
        </authorList>
    </citation>
    <scope>NUCLEOTIDE SEQUENCE [LARGE SCALE GENOMIC DNA]</scope>
    <source>
        <strain evidence="2 6">Z2</strain>
    </source>
</reference>
<evidence type="ECO:0000313" key="1">
    <source>
        <dbReference type="EMBL" id="AXQ79338.1"/>
    </source>
</evidence>
<accession>A0A372KJ10</accession>
<accession>A0A346NE93</accession>
<evidence type="ECO:0000313" key="6">
    <source>
        <dbReference type="Proteomes" id="UP000264056"/>
    </source>
</evidence>
<dbReference type="GO" id="GO:0006598">
    <property type="term" value="P:polyamine catabolic process"/>
    <property type="evidence" value="ECO:0007669"/>
    <property type="project" value="TreeGrafter"/>
</dbReference>
<dbReference type="Proteomes" id="UP000262901">
    <property type="component" value="Unassembled WGS sequence"/>
</dbReference>
<reference evidence="3 5" key="2">
    <citation type="submission" date="2018-08" db="EMBL/GenBank/DDBJ databases">
        <title>Draft genome of Streptococcus sp. nov. Z1.</title>
        <authorList>
            <person name="Tian Z."/>
        </authorList>
    </citation>
    <scope>NUCLEOTIDE SEQUENCE [LARGE SCALE GENOMIC DNA]</scope>
    <source>
        <strain evidence="3">Z1</strain>
        <strain evidence="5">Z1(2018)</strain>
    </source>
</reference>
<name>A0A372KJ10_9STRE</name>
<dbReference type="OrthoDB" id="9813383at2"/>
<dbReference type="KEGG" id="schj:DDV21_009735"/>
<dbReference type="InterPro" id="IPR029062">
    <property type="entry name" value="Class_I_gatase-like"/>
</dbReference>
<evidence type="ECO:0000313" key="5">
    <source>
        <dbReference type="Proteomes" id="UP000262901"/>
    </source>
</evidence>
<dbReference type="InterPro" id="IPR044668">
    <property type="entry name" value="PuuD-like"/>
</dbReference>
<protein>
    <submittedName>
        <fullName evidence="3">Gamma-glutamyl-gamma-aminobutyrate hydrolase family protein</fullName>
    </submittedName>
</protein>
<keyword evidence="3" id="KW-0378">Hydrolase</keyword>
<dbReference type="Proteomes" id="UP000246115">
    <property type="component" value="Chromosome"/>
</dbReference>
<dbReference type="GO" id="GO:0033969">
    <property type="term" value="F:gamma-glutamyl-gamma-aminobutyrate hydrolase activity"/>
    <property type="evidence" value="ECO:0007669"/>
    <property type="project" value="TreeGrafter"/>
</dbReference>
<proteinExistence type="predicted"/>
<evidence type="ECO:0000313" key="3">
    <source>
        <dbReference type="EMBL" id="RFU52282.1"/>
    </source>
</evidence>